<dbReference type="Gene3D" id="3.40.50.300">
    <property type="entry name" value="P-loop containing nucleotide triphosphate hydrolases"/>
    <property type="match status" value="1"/>
</dbReference>
<keyword evidence="6" id="KW-0378">Hydrolase</keyword>
<dbReference type="SUPFAM" id="SSF52540">
    <property type="entry name" value="P-loop containing nucleoside triphosphate hydrolases"/>
    <property type="match status" value="1"/>
</dbReference>
<evidence type="ECO:0000313" key="6">
    <source>
        <dbReference type="EMBL" id="PKD32362.1"/>
    </source>
</evidence>
<dbReference type="InterPro" id="IPR003593">
    <property type="entry name" value="AAA+_ATPase"/>
</dbReference>
<dbReference type="PANTHER" id="PTHR46743:SF2">
    <property type="entry name" value="TEICHOIC ACIDS EXPORT ATP-BINDING PROTEIN TAGH"/>
    <property type="match status" value="1"/>
</dbReference>
<evidence type="ECO:0000313" key="7">
    <source>
        <dbReference type="Proteomes" id="UP000233425"/>
    </source>
</evidence>
<dbReference type="PANTHER" id="PTHR46743">
    <property type="entry name" value="TEICHOIC ACIDS EXPORT ATP-BINDING PROTEIN TAGH"/>
    <property type="match status" value="1"/>
</dbReference>
<dbReference type="GeneID" id="93768472"/>
<feature type="domain" description="ABC transporter" evidence="5">
    <location>
        <begin position="48"/>
        <end position="269"/>
    </location>
</feature>
<dbReference type="AlphaFoldDB" id="A0A2N0UZE9"/>
<evidence type="ECO:0000259" key="5">
    <source>
        <dbReference type="PROSITE" id="PS50893"/>
    </source>
</evidence>
<dbReference type="InterPro" id="IPR050683">
    <property type="entry name" value="Bact_Polysacc_Export_ATP-bd"/>
</dbReference>
<dbReference type="GO" id="GO:0005524">
    <property type="term" value="F:ATP binding"/>
    <property type="evidence" value="ECO:0007669"/>
    <property type="project" value="UniProtKB-KW"/>
</dbReference>
<keyword evidence="4 6" id="KW-0067">ATP-binding</keyword>
<name>A0A2N0UZE9_9FIRM</name>
<dbReference type="Proteomes" id="UP000233425">
    <property type="component" value="Unassembled WGS sequence"/>
</dbReference>
<keyword evidence="7" id="KW-1185">Reference proteome</keyword>
<organism evidence="6 7">
    <name type="scientific">Ruminococcus bromii</name>
    <dbReference type="NCBI Taxonomy" id="40518"/>
    <lineage>
        <taxon>Bacteria</taxon>
        <taxon>Bacillati</taxon>
        <taxon>Bacillota</taxon>
        <taxon>Clostridia</taxon>
        <taxon>Eubacteriales</taxon>
        <taxon>Oscillospiraceae</taxon>
        <taxon>Ruminococcus</taxon>
    </lineage>
</organism>
<comment type="similarity">
    <text evidence="1">Belongs to the ABC transporter superfamily.</text>
</comment>
<dbReference type="GO" id="GO:0016020">
    <property type="term" value="C:membrane"/>
    <property type="evidence" value="ECO:0007669"/>
    <property type="project" value="InterPro"/>
</dbReference>
<comment type="caution">
    <text evidence="6">The sequence shown here is derived from an EMBL/GenBank/DDBJ whole genome shotgun (WGS) entry which is preliminary data.</text>
</comment>
<evidence type="ECO:0000256" key="4">
    <source>
        <dbReference type="ARBA" id="ARBA00022840"/>
    </source>
</evidence>
<dbReference type="InterPro" id="IPR027417">
    <property type="entry name" value="P-loop_NTPase"/>
</dbReference>
<gene>
    <name evidence="6" type="primary">tagH_1</name>
    <name evidence="6" type="ORF">RBATCC27255_00310</name>
</gene>
<evidence type="ECO:0000256" key="3">
    <source>
        <dbReference type="ARBA" id="ARBA00022741"/>
    </source>
</evidence>
<dbReference type="CDD" id="cd03220">
    <property type="entry name" value="ABC_KpsT_Wzt"/>
    <property type="match status" value="1"/>
</dbReference>
<evidence type="ECO:0000256" key="1">
    <source>
        <dbReference type="ARBA" id="ARBA00005417"/>
    </source>
</evidence>
<dbReference type="GO" id="GO:0140359">
    <property type="term" value="F:ABC-type transporter activity"/>
    <property type="evidence" value="ECO:0007669"/>
    <property type="project" value="InterPro"/>
</dbReference>
<dbReference type="InterPro" id="IPR015860">
    <property type="entry name" value="ABC_transpr_TagH-like"/>
</dbReference>
<evidence type="ECO:0000256" key="2">
    <source>
        <dbReference type="ARBA" id="ARBA00022448"/>
    </source>
</evidence>
<dbReference type="GO" id="GO:0016887">
    <property type="term" value="F:ATP hydrolysis activity"/>
    <property type="evidence" value="ECO:0007669"/>
    <property type="project" value="InterPro"/>
</dbReference>
<dbReference type="SMART" id="SM00382">
    <property type="entry name" value="AAA"/>
    <property type="match status" value="1"/>
</dbReference>
<dbReference type="InterPro" id="IPR003439">
    <property type="entry name" value="ABC_transporter-like_ATP-bd"/>
</dbReference>
<keyword evidence="3" id="KW-0547">Nucleotide-binding</keyword>
<dbReference type="EC" id="3.6.3.40" evidence="6"/>
<dbReference type="EMBL" id="NNSR01000026">
    <property type="protein sequence ID" value="PKD32362.1"/>
    <property type="molecule type" value="Genomic_DNA"/>
</dbReference>
<dbReference type="RefSeq" id="WP_101028436.1">
    <property type="nucleotide sequence ID" value="NZ_CABMMZ010000026.1"/>
</dbReference>
<protein>
    <submittedName>
        <fullName evidence="6">Teichoic acids export ATP-binding protein TagH</fullName>
        <ecNumber evidence="6">3.6.3.40</ecNumber>
    </submittedName>
</protein>
<sequence length="424" mass="48377">MTEMNEKCVIKIENLSKEYRLGAIGSGTLRHDLQSWYAKRRGEEDPNQRIGAMHYEKGDSFLALDGVNLEVNRGERIGIIGANGAGKSTLLKILSRITSPTDGRVRFRGRIASMLEVGTGFHAELTGRENIYLNGAILGMTKEEVTSKIDSIIDFSECAKFIDTPVKRYSSGMFVKLAFAVAAHLDAEIMIMDEVLAVGDMRFQKKCITKMRALAAEEDRTVLYVSHNMNTVRDLCNRCIVLDHGKIVFDGDVEEGIKIYLGSANENFCALEYVGNEHKHYADRNDLCLKFVRYDGKENNIFYDDEQIQLELMWENKADIENLCLRVEVSDYRRYPVTAFVIENFYSGKKGETHTAKLKIDVSKIVRGGYYTRYVFYSRKNDAAPFETLEVADGLTFRRRKPDKYQNTWQKSWGSIEMNDIEVL</sequence>
<dbReference type="PROSITE" id="PS50893">
    <property type="entry name" value="ABC_TRANSPORTER_2"/>
    <property type="match status" value="1"/>
</dbReference>
<proteinExistence type="inferred from homology"/>
<dbReference type="InterPro" id="IPR017871">
    <property type="entry name" value="ABC_transporter-like_CS"/>
</dbReference>
<reference evidence="6" key="1">
    <citation type="journal article" date="2018" name="Environ. Microbiol.">
        <title>Sporulation capability and amylosome conservation among diverse human colonic and rumen isolates of the keystone starch-degrader Ruminococcus bromii.</title>
        <authorList>
            <person name="Mukhopadhya I."/>
            <person name="Morais S."/>
            <person name="Laverde-Gomez J."/>
            <person name="Sheridan P.O."/>
            <person name="Walker A.W."/>
            <person name="Kelly W."/>
            <person name="Klieve A.V."/>
            <person name="Ouwerkerk D."/>
            <person name="Duncan S.H."/>
            <person name="Louis P."/>
            <person name="Koropatkin N."/>
            <person name="Cockburn D."/>
            <person name="Kibler R."/>
            <person name="Cooper P.J."/>
            <person name="Sandoval C."/>
            <person name="Crost E."/>
            <person name="Juge N."/>
            <person name="Bayer E.A."/>
            <person name="Flint H.J."/>
        </authorList>
    </citation>
    <scope>NUCLEOTIDE SEQUENCE [LARGE SCALE GENOMIC DNA]</scope>
    <source>
        <strain evidence="6">ATCC 27255</strain>
    </source>
</reference>
<dbReference type="Pfam" id="PF00005">
    <property type="entry name" value="ABC_tran"/>
    <property type="match status" value="1"/>
</dbReference>
<keyword evidence="2" id="KW-0813">Transport</keyword>
<accession>A0A2N0UZE9</accession>
<dbReference type="PROSITE" id="PS00211">
    <property type="entry name" value="ABC_TRANSPORTER_1"/>
    <property type="match status" value="1"/>
</dbReference>